<evidence type="ECO:0008006" key="3">
    <source>
        <dbReference type="Google" id="ProtNLM"/>
    </source>
</evidence>
<dbReference type="InterPro" id="IPR043519">
    <property type="entry name" value="NT_sf"/>
</dbReference>
<dbReference type="EMBL" id="NBVN01000005">
    <property type="protein sequence ID" value="PUA31920.1"/>
    <property type="molecule type" value="Genomic_DNA"/>
</dbReference>
<comment type="caution">
    <text evidence="1">The sequence shown here is derived from an EMBL/GenBank/DDBJ whole genome shotgun (WGS) entry which is preliminary data.</text>
</comment>
<dbReference type="AlphaFoldDB" id="A0A2R7Y321"/>
<sequence length="349" mass="39923">MSLPRIRVGQHSKGNRDIHRKIVRVILYSMQSNKYIALLETLLNDPSMLEFLRYNKVITTIGFLALHSDQAIQGIFKFKLQRYNIYLEETKRLAEKLEYNGIEYTIMKTFSAIPKDISDIDLLVSPEHAMDTRRILLKLGFYPRKTGLEQDLYSKLVDNVTVDVELHTSIAAAGYEYYDSRRVLRRSIVFNGIRVSEPIDSVLILVAHDVMKDLYIPLAHILEFYSLLNNAECDELIKQASLYGLSLPLSFFTILTESIIGEKLRCKMTSHILKLLLPDLAKALKMDPVIKVPLLLTLTSYMENLQSKVRLEGFSTTLKQLISLPSGKGINALIHNVLPAKPEVKEIWE</sequence>
<evidence type="ECO:0000313" key="2">
    <source>
        <dbReference type="Proteomes" id="UP000244093"/>
    </source>
</evidence>
<protein>
    <recommendedName>
        <fullName evidence="3">Nucleotidyltransferase family protein</fullName>
    </recommendedName>
</protein>
<organism evidence="1 2">
    <name type="scientific">Zestosphaera tikiterensis</name>
    <dbReference type="NCBI Taxonomy" id="1973259"/>
    <lineage>
        <taxon>Archaea</taxon>
        <taxon>Thermoproteota</taxon>
        <taxon>Thermoprotei</taxon>
        <taxon>Desulfurococcales</taxon>
        <taxon>Desulfurococcaceae</taxon>
        <taxon>Zestosphaera</taxon>
    </lineage>
</organism>
<accession>A0A2R7Y321</accession>
<dbReference type="Pfam" id="PF14907">
    <property type="entry name" value="NTP_transf_5"/>
    <property type="match status" value="1"/>
</dbReference>
<dbReference type="SUPFAM" id="SSF81301">
    <property type="entry name" value="Nucleotidyltransferase"/>
    <property type="match status" value="1"/>
</dbReference>
<proteinExistence type="predicted"/>
<evidence type="ECO:0000313" key="1">
    <source>
        <dbReference type="EMBL" id="PUA31920.1"/>
    </source>
</evidence>
<gene>
    <name evidence="1" type="ORF">B7O98_07995</name>
</gene>
<dbReference type="InterPro" id="IPR039498">
    <property type="entry name" value="NTP_transf_5"/>
</dbReference>
<reference evidence="1 2" key="1">
    <citation type="journal article" date="2018" name="Syst. Appl. Microbiol.">
        <title>A new symbiotic nanoarchaeote (Candidatus Nanoclepta minutus) and its host (Zestosphaera tikiterensis gen. nov., sp. nov.) from a New Zealand hot spring.</title>
        <authorList>
            <person name="St John E."/>
            <person name="Liu Y."/>
            <person name="Podar M."/>
            <person name="Stott M.B."/>
            <person name="Meneghin J."/>
            <person name="Chen Z."/>
            <person name="Lagutin K."/>
            <person name="Mitchell K."/>
            <person name="Reysenbach A.L."/>
        </authorList>
    </citation>
    <scope>NUCLEOTIDE SEQUENCE [LARGE SCALE GENOMIC DNA]</scope>
    <source>
        <strain evidence="1">NZ3</strain>
    </source>
</reference>
<dbReference type="Proteomes" id="UP000244093">
    <property type="component" value="Unassembled WGS sequence"/>
</dbReference>
<name>A0A2R7Y321_9CREN</name>